<organism evidence="1 2">
    <name type="scientific">Heracleum sosnowskyi</name>
    <dbReference type="NCBI Taxonomy" id="360622"/>
    <lineage>
        <taxon>Eukaryota</taxon>
        <taxon>Viridiplantae</taxon>
        <taxon>Streptophyta</taxon>
        <taxon>Embryophyta</taxon>
        <taxon>Tracheophyta</taxon>
        <taxon>Spermatophyta</taxon>
        <taxon>Magnoliopsida</taxon>
        <taxon>eudicotyledons</taxon>
        <taxon>Gunneridae</taxon>
        <taxon>Pentapetalae</taxon>
        <taxon>asterids</taxon>
        <taxon>campanulids</taxon>
        <taxon>Apiales</taxon>
        <taxon>Apiaceae</taxon>
        <taxon>Apioideae</taxon>
        <taxon>apioid superclade</taxon>
        <taxon>Tordylieae</taxon>
        <taxon>Tordyliinae</taxon>
        <taxon>Heracleum</taxon>
    </lineage>
</organism>
<proteinExistence type="predicted"/>
<dbReference type="EMBL" id="JAUIZM010000011">
    <property type="protein sequence ID" value="KAK1355532.1"/>
    <property type="molecule type" value="Genomic_DNA"/>
</dbReference>
<gene>
    <name evidence="1" type="ORF">POM88_048788</name>
</gene>
<keyword evidence="2" id="KW-1185">Reference proteome</keyword>
<accession>A0AAD8M0Y5</accession>
<dbReference type="AlphaFoldDB" id="A0AAD8M0Y5"/>
<comment type="caution">
    <text evidence="1">The sequence shown here is derived from an EMBL/GenBank/DDBJ whole genome shotgun (WGS) entry which is preliminary data.</text>
</comment>
<evidence type="ECO:0000313" key="2">
    <source>
        <dbReference type="Proteomes" id="UP001237642"/>
    </source>
</evidence>
<name>A0AAD8M0Y5_9APIA</name>
<evidence type="ECO:0000313" key="1">
    <source>
        <dbReference type="EMBL" id="KAK1355532.1"/>
    </source>
</evidence>
<reference evidence="1" key="2">
    <citation type="submission" date="2023-05" db="EMBL/GenBank/DDBJ databases">
        <authorList>
            <person name="Schelkunov M.I."/>
        </authorList>
    </citation>
    <scope>NUCLEOTIDE SEQUENCE</scope>
    <source>
        <strain evidence="1">Hsosn_3</strain>
        <tissue evidence="1">Leaf</tissue>
    </source>
</reference>
<protein>
    <submittedName>
        <fullName evidence="1">Uncharacterized protein</fullName>
    </submittedName>
</protein>
<sequence length="215" mass="24564">MKTKESRLQHNDSLGCVKIIIRFGGLRLRYEVRKNMSQIDIINKVYSGFGHRITIYAPSEVFPKWTSESPYWISRSSNVGSAVSLDLPPNMSNNFSAMIICCEHRNYIRDSKKYYVKTTTNGFAWMGVNGYNPYDFHSNSCMDIIPRSIFSVTDSDNKIELSVLPSSVFELRAGANESELASATDNILGIHLQYRKKITMTDMYNNTAKGFIRRK</sequence>
<dbReference type="Proteomes" id="UP001237642">
    <property type="component" value="Unassembled WGS sequence"/>
</dbReference>
<reference evidence="1" key="1">
    <citation type="submission" date="2023-02" db="EMBL/GenBank/DDBJ databases">
        <title>Genome of toxic invasive species Heracleum sosnowskyi carries increased number of genes despite the absence of recent whole-genome duplications.</title>
        <authorList>
            <person name="Schelkunov M."/>
            <person name="Shtratnikova V."/>
            <person name="Makarenko M."/>
            <person name="Klepikova A."/>
            <person name="Omelchenko D."/>
            <person name="Novikova G."/>
            <person name="Obukhova E."/>
            <person name="Bogdanov V."/>
            <person name="Penin A."/>
            <person name="Logacheva M."/>
        </authorList>
    </citation>
    <scope>NUCLEOTIDE SEQUENCE</scope>
    <source>
        <strain evidence="1">Hsosn_3</strain>
        <tissue evidence="1">Leaf</tissue>
    </source>
</reference>